<keyword evidence="5" id="KW-0489">Methyltransferase</keyword>
<dbReference type="InterPro" id="IPR048647">
    <property type="entry name" value="RlmA_N"/>
</dbReference>
<dbReference type="SUPFAM" id="SSF53335">
    <property type="entry name" value="S-adenosyl-L-methionine-dependent methyltransferases"/>
    <property type="match status" value="1"/>
</dbReference>
<dbReference type="AlphaFoldDB" id="A0A329R155"/>
<dbReference type="Gene3D" id="3.40.50.150">
    <property type="entry name" value="Vaccinia Virus protein VP39"/>
    <property type="match status" value="1"/>
</dbReference>
<feature type="binding site" evidence="1">
    <location>
        <position position="12"/>
    </location>
    <ligand>
        <name>Zn(2+)</name>
        <dbReference type="ChEBI" id="CHEBI:29105"/>
    </ligand>
</feature>
<feature type="domain" description="23S rRNA (guanine(745)-N(1))-methyltransferase N-terminal" evidence="4">
    <location>
        <begin position="11"/>
        <end position="44"/>
    </location>
</feature>
<evidence type="ECO:0000256" key="2">
    <source>
        <dbReference type="PIRSR" id="PIRSR018249-2"/>
    </source>
</evidence>
<proteinExistence type="predicted"/>
<feature type="domain" description="Methyltransferase" evidence="3">
    <location>
        <begin position="112"/>
        <end position="196"/>
    </location>
</feature>
<dbReference type="Proteomes" id="UP000250462">
    <property type="component" value="Unassembled WGS sequence"/>
</dbReference>
<dbReference type="PIRSF" id="PIRSF018249">
    <property type="entry name" value="MyrA_prd"/>
    <property type="match status" value="1"/>
</dbReference>
<evidence type="ECO:0000313" key="5">
    <source>
        <dbReference type="EMBL" id="RAW17679.1"/>
    </source>
</evidence>
<dbReference type="GO" id="GO:0008168">
    <property type="term" value="F:methyltransferase activity"/>
    <property type="evidence" value="ECO:0007669"/>
    <property type="project" value="UniProtKB-KW"/>
</dbReference>
<feature type="binding site" evidence="1">
    <location>
        <position position="32"/>
    </location>
    <ligand>
        <name>Zn(2+)</name>
        <dbReference type="ChEBI" id="CHEBI:29105"/>
    </ligand>
</feature>
<keyword evidence="5" id="KW-0808">Transferase</keyword>
<dbReference type="EMBL" id="QMIG01000003">
    <property type="protein sequence ID" value="RAW17679.1"/>
    <property type="molecule type" value="Genomic_DNA"/>
</dbReference>
<evidence type="ECO:0000259" key="3">
    <source>
        <dbReference type="Pfam" id="PF13649"/>
    </source>
</evidence>
<organism evidence="5 6">
    <name type="scientific">Phytoactinopolyspora halophila</name>
    <dbReference type="NCBI Taxonomy" id="1981511"/>
    <lineage>
        <taxon>Bacteria</taxon>
        <taxon>Bacillati</taxon>
        <taxon>Actinomycetota</taxon>
        <taxon>Actinomycetes</taxon>
        <taxon>Jiangellales</taxon>
        <taxon>Jiangellaceae</taxon>
        <taxon>Phytoactinopolyspora</taxon>
    </lineage>
</organism>
<dbReference type="GO" id="GO:0032259">
    <property type="term" value="P:methylation"/>
    <property type="evidence" value="ECO:0007669"/>
    <property type="project" value="UniProtKB-KW"/>
</dbReference>
<dbReference type="Pfam" id="PF21302">
    <property type="entry name" value="Zn_ribbon_RlmA"/>
    <property type="match status" value="1"/>
</dbReference>
<dbReference type="InterPro" id="IPR041698">
    <property type="entry name" value="Methyltransf_25"/>
</dbReference>
<dbReference type="OrthoDB" id="108476at2"/>
<sequence length="300" mass="32519">MVPETILQALRCPVCGAGLYARERALRCPSGHSFDAARHGYVNLQTGRRPSGTGDTADMVAARADFLGAGHYQPVARAVRQMVTTSDAIGPHASEFDTSDPDAPALDAPGLIVDAGAGTGYYLRELLDQLPQAWGVAFEVSRYALRRAARAHQRAGALGADVWRGLPISDGSASVVLDIFAPRHGAEFHRVLRPQGILVVVTPMPEHLRELVEALGLLTVDERKDERVEESLGAWFELDAREEIRFEMHLPSADVERAARMGPSAHHLDAAARAARVARLTTPMAVTGAVTVARYRPRQR</sequence>
<name>A0A329R155_9ACTN</name>
<dbReference type="Pfam" id="PF13649">
    <property type="entry name" value="Methyltransf_25"/>
    <property type="match status" value="1"/>
</dbReference>
<keyword evidence="1" id="KW-0479">Metal-binding</keyword>
<keyword evidence="1" id="KW-0862">Zinc</keyword>
<reference evidence="5 6" key="1">
    <citation type="submission" date="2018-06" db="EMBL/GenBank/DDBJ databases">
        <title>Phytoactinopolyspora halophila sp. nov., a novel halophilic actinomycete isolated from a saline soil in China.</title>
        <authorList>
            <person name="Tang S.-K."/>
        </authorList>
    </citation>
    <scope>NUCLEOTIDE SEQUENCE [LARGE SCALE GENOMIC DNA]</scope>
    <source>
        <strain evidence="5 6">YIM 96934</strain>
    </source>
</reference>
<dbReference type="RefSeq" id="WP_112257497.1">
    <property type="nucleotide sequence ID" value="NZ_QMIG01000003.1"/>
</dbReference>
<dbReference type="GO" id="GO:0046872">
    <property type="term" value="F:metal ion binding"/>
    <property type="evidence" value="ECO:0007669"/>
    <property type="project" value="UniProtKB-KW"/>
</dbReference>
<dbReference type="InterPro" id="IPR016718">
    <property type="entry name" value="rRNA_m1G-MeTrfase_A_prd"/>
</dbReference>
<keyword evidence="6" id="KW-1185">Reference proteome</keyword>
<protein>
    <submittedName>
        <fullName evidence="5">Methyltransferase type 11</fullName>
    </submittedName>
</protein>
<evidence type="ECO:0000259" key="4">
    <source>
        <dbReference type="Pfam" id="PF21302"/>
    </source>
</evidence>
<evidence type="ECO:0000256" key="1">
    <source>
        <dbReference type="PIRSR" id="PIRSR018249-1"/>
    </source>
</evidence>
<keyword evidence="2" id="KW-0949">S-adenosyl-L-methionine</keyword>
<evidence type="ECO:0000313" key="6">
    <source>
        <dbReference type="Proteomes" id="UP000250462"/>
    </source>
</evidence>
<accession>A0A329R155</accession>
<dbReference type="InterPro" id="IPR029063">
    <property type="entry name" value="SAM-dependent_MTases_sf"/>
</dbReference>
<feature type="binding site" evidence="2">
    <location>
        <begin position="119"/>
        <end position="120"/>
    </location>
    <ligand>
        <name>S-adenosyl-L-methionine</name>
        <dbReference type="ChEBI" id="CHEBI:59789"/>
    </ligand>
</feature>
<gene>
    <name evidence="5" type="ORF">DPM12_05635</name>
</gene>
<feature type="binding site" evidence="1">
    <location>
        <position position="28"/>
    </location>
    <ligand>
        <name>Zn(2+)</name>
        <dbReference type="ChEBI" id="CHEBI:29105"/>
    </ligand>
</feature>
<feature type="binding site" evidence="2">
    <location>
        <position position="72"/>
    </location>
    <ligand>
        <name>S-adenosyl-L-methionine</name>
        <dbReference type="ChEBI" id="CHEBI:59789"/>
    </ligand>
</feature>
<feature type="binding site" evidence="2">
    <location>
        <position position="207"/>
    </location>
    <ligand>
        <name>S-adenosyl-L-methionine</name>
        <dbReference type="ChEBI" id="CHEBI:59789"/>
    </ligand>
</feature>
<comment type="caution">
    <text evidence="5">The sequence shown here is derived from an EMBL/GenBank/DDBJ whole genome shotgun (WGS) entry which is preliminary data.</text>
</comment>
<feature type="binding site" evidence="1">
    <location>
        <position position="15"/>
    </location>
    <ligand>
        <name>Zn(2+)</name>
        <dbReference type="ChEBI" id="CHEBI:29105"/>
    </ligand>
</feature>